<evidence type="ECO:0000256" key="3">
    <source>
        <dbReference type="ARBA" id="ARBA00022692"/>
    </source>
</evidence>
<proteinExistence type="predicted"/>
<evidence type="ECO:0000256" key="6">
    <source>
        <dbReference type="SAM" id="Phobius"/>
    </source>
</evidence>
<evidence type="ECO:0000313" key="7">
    <source>
        <dbReference type="EMBL" id="MQN81890.1"/>
    </source>
</evidence>
<dbReference type="EMBL" id="VZCB01000095">
    <property type="protein sequence ID" value="MQN81890.1"/>
    <property type="molecule type" value="Genomic_DNA"/>
</dbReference>
<dbReference type="NCBIfam" id="TIGR00374">
    <property type="entry name" value="flippase-like domain"/>
    <property type="match status" value="1"/>
</dbReference>
<dbReference type="PANTHER" id="PTHR39087">
    <property type="entry name" value="UPF0104 MEMBRANE PROTEIN MJ1595"/>
    <property type="match status" value="1"/>
</dbReference>
<comment type="caution">
    <text evidence="7">The sequence shown here is derived from an EMBL/GenBank/DDBJ whole genome shotgun (WGS) entry which is preliminary data.</text>
</comment>
<dbReference type="Pfam" id="PF03706">
    <property type="entry name" value="LPG_synthase_TM"/>
    <property type="match status" value="1"/>
</dbReference>
<keyword evidence="4 6" id="KW-1133">Transmembrane helix</keyword>
<feature type="transmembrane region" description="Helical" evidence="6">
    <location>
        <begin position="171"/>
        <end position="191"/>
    </location>
</feature>
<feature type="transmembrane region" description="Helical" evidence="6">
    <location>
        <begin position="133"/>
        <end position="151"/>
    </location>
</feature>
<feature type="transmembrane region" description="Helical" evidence="6">
    <location>
        <begin position="251"/>
        <end position="269"/>
    </location>
</feature>
<dbReference type="PANTHER" id="PTHR39087:SF2">
    <property type="entry name" value="UPF0104 MEMBRANE PROTEIN MJ1595"/>
    <property type="match status" value="1"/>
</dbReference>
<evidence type="ECO:0000256" key="1">
    <source>
        <dbReference type="ARBA" id="ARBA00004651"/>
    </source>
</evidence>
<protein>
    <submittedName>
        <fullName evidence="7">Flippase-like domain-containing protein</fullName>
    </submittedName>
</protein>
<accession>A0A6G1U4D3</accession>
<evidence type="ECO:0000256" key="2">
    <source>
        <dbReference type="ARBA" id="ARBA00022475"/>
    </source>
</evidence>
<organism evidence="7 8">
    <name type="scientific">Segatella copri</name>
    <dbReference type="NCBI Taxonomy" id="165179"/>
    <lineage>
        <taxon>Bacteria</taxon>
        <taxon>Pseudomonadati</taxon>
        <taxon>Bacteroidota</taxon>
        <taxon>Bacteroidia</taxon>
        <taxon>Bacteroidales</taxon>
        <taxon>Prevotellaceae</taxon>
        <taxon>Segatella</taxon>
    </lineage>
</organism>
<feature type="transmembrane region" description="Helical" evidence="6">
    <location>
        <begin position="48"/>
        <end position="65"/>
    </location>
</feature>
<keyword evidence="5 6" id="KW-0472">Membrane</keyword>
<dbReference type="Proteomes" id="UP000480425">
    <property type="component" value="Unassembled WGS sequence"/>
</dbReference>
<sequence>MDIKKIANNIWKVGLSLVLGGAILYWMYRGFDFKQVEDVVLHKMSWTWMLLSFPFGITAQLFRGWRWKQSLEPLGEKARTHVSVNSIFLSYALSLVIPRSGEFARCAVLKRYDGVSFPKALGTVVTERAIDSLLVLLITGMVFLMQIPVFLNFFDKTGTSMDSILGKFTATGYFVTVVCSIAVLILLHFLLKKLAIYNKVKATLNGLWQGIISLKGVKNVPLYIAFTLGIWLSYFFHYYLTFQCFEATSHLSLMCGLVTFIVGSIAVIVPTPNGAGPWHFAVKTMLILYGIQQNDALFFVLIVHSVQTLLVILLGIYAWIALAFTKKLKAKSEERRVKNSLALGRMSN</sequence>
<dbReference type="GO" id="GO:0005886">
    <property type="term" value="C:plasma membrane"/>
    <property type="evidence" value="ECO:0007669"/>
    <property type="project" value="UniProtKB-SubCell"/>
</dbReference>
<feature type="transmembrane region" description="Helical" evidence="6">
    <location>
        <begin position="220"/>
        <end position="239"/>
    </location>
</feature>
<name>A0A6G1U4D3_9BACT</name>
<dbReference type="InterPro" id="IPR022791">
    <property type="entry name" value="L-PG_synthase/AglD"/>
</dbReference>
<evidence type="ECO:0000256" key="4">
    <source>
        <dbReference type="ARBA" id="ARBA00022989"/>
    </source>
</evidence>
<feature type="transmembrane region" description="Helical" evidence="6">
    <location>
        <begin position="9"/>
        <end position="28"/>
    </location>
</feature>
<keyword evidence="3 6" id="KW-0812">Transmembrane</keyword>
<reference evidence="7 8" key="1">
    <citation type="submission" date="2019-09" db="EMBL/GenBank/DDBJ databases">
        <title>Distinct polysaccharide growth profiles of human intestinal Prevotella copri isolates.</title>
        <authorList>
            <person name="Fehlner-Peach H."/>
            <person name="Magnabosco C."/>
            <person name="Raghavan V."/>
            <person name="Scher J.U."/>
            <person name="Tett A."/>
            <person name="Cox L.M."/>
            <person name="Gottsegen C."/>
            <person name="Watters A."/>
            <person name="Wiltshire- Gordon J.D."/>
            <person name="Segata N."/>
            <person name="Bonneau R."/>
            <person name="Littman D.R."/>
        </authorList>
    </citation>
    <scope>NUCLEOTIDE SEQUENCE [LARGE SCALE GENOMIC DNA]</scope>
    <source>
        <strain evidence="8">iA622</strain>
    </source>
</reference>
<dbReference type="OrthoDB" id="9812094at2"/>
<dbReference type="RefSeq" id="WP_153125392.1">
    <property type="nucleotide sequence ID" value="NZ_VZCB01000095.1"/>
</dbReference>
<feature type="transmembrane region" description="Helical" evidence="6">
    <location>
        <begin position="298"/>
        <end position="325"/>
    </location>
</feature>
<gene>
    <name evidence="7" type="ORF">F7D73_13260</name>
</gene>
<evidence type="ECO:0000313" key="8">
    <source>
        <dbReference type="Proteomes" id="UP000480425"/>
    </source>
</evidence>
<keyword evidence="2" id="KW-1003">Cell membrane</keyword>
<comment type="subcellular location">
    <subcellularLocation>
        <location evidence="1">Cell membrane</location>
        <topology evidence="1">Multi-pass membrane protein</topology>
    </subcellularLocation>
</comment>
<dbReference type="AlphaFoldDB" id="A0A6G1U4D3"/>
<evidence type="ECO:0000256" key="5">
    <source>
        <dbReference type="ARBA" id="ARBA00023136"/>
    </source>
</evidence>